<dbReference type="Gene3D" id="1.10.3230.30">
    <property type="entry name" value="Phage gp6-like head-tail connector protein"/>
    <property type="match status" value="1"/>
</dbReference>
<dbReference type="InterPro" id="IPR021146">
    <property type="entry name" value="Phage_gp6-like_head-tail"/>
</dbReference>
<reference evidence="1" key="1">
    <citation type="journal article" date="2021" name="Proc. Natl. Acad. Sci. U.S.A.">
        <title>A Catalog of Tens of Thousands of Viruses from Human Metagenomes Reveals Hidden Associations with Chronic Diseases.</title>
        <authorList>
            <person name="Tisza M.J."/>
            <person name="Buck C.B."/>
        </authorList>
    </citation>
    <scope>NUCLEOTIDE SEQUENCE</scope>
    <source>
        <strain evidence="1">Ct9GL2</strain>
    </source>
</reference>
<evidence type="ECO:0000313" key="1">
    <source>
        <dbReference type="EMBL" id="DAE10843.1"/>
    </source>
</evidence>
<proteinExistence type="predicted"/>
<sequence>MLTDFALFKQHVRADDFDDDDAYLRHLLEAAEEAVVRATNRTAAELVARGGGQLPRALSVAAFSLAAHWYNQREAVASVQMVEVPATLTALIRPHQRLCSQDE</sequence>
<organism evidence="1">
    <name type="scientific">Siphoviridae sp. ct9GL2</name>
    <dbReference type="NCBI Taxonomy" id="2825368"/>
    <lineage>
        <taxon>Viruses</taxon>
        <taxon>Duplodnaviria</taxon>
        <taxon>Heunggongvirae</taxon>
        <taxon>Uroviricota</taxon>
        <taxon>Caudoviricetes</taxon>
    </lineage>
</organism>
<accession>A0A8S5PWF0</accession>
<protein>
    <submittedName>
        <fullName evidence="1">Head tail connector</fullName>
    </submittedName>
</protein>
<name>A0A8S5PWF0_9CAUD</name>
<dbReference type="CDD" id="cd08054">
    <property type="entry name" value="gp6"/>
    <property type="match status" value="1"/>
</dbReference>
<dbReference type="Pfam" id="PF05135">
    <property type="entry name" value="Phage_connect_1"/>
    <property type="match status" value="1"/>
</dbReference>
<dbReference type="InterPro" id="IPR006450">
    <property type="entry name" value="Phage_HK97_gp6-like"/>
</dbReference>
<dbReference type="NCBIfam" id="TIGR01560">
    <property type="entry name" value="put_DNA_pack"/>
    <property type="match status" value="1"/>
</dbReference>
<dbReference type="EMBL" id="BK015521">
    <property type="protein sequence ID" value="DAE10843.1"/>
    <property type="molecule type" value="Genomic_DNA"/>
</dbReference>